<dbReference type="PANTHER" id="PTHR46015:SF1">
    <property type="entry name" value="HOMOCYSTEINE S-METHYLTRANSFERASE-LIKE ISOFORM 1"/>
    <property type="match status" value="1"/>
</dbReference>
<dbReference type="EC" id="2.1.1.10" evidence="8"/>
<feature type="binding site" evidence="5">
    <location>
        <position position="529"/>
    </location>
    <ligand>
        <name>Zn(2+)</name>
        <dbReference type="ChEBI" id="CHEBI:29105"/>
    </ligand>
</feature>
<feature type="compositionally biased region" description="Low complexity" evidence="6">
    <location>
        <begin position="9"/>
        <end position="20"/>
    </location>
</feature>
<feature type="domain" description="Hcy-binding" evidence="7">
    <location>
        <begin position="250"/>
        <end position="543"/>
    </location>
</feature>
<evidence type="ECO:0000256" key="2">
    <source>
        <dbReference type="ARBA" id="ARBA00022679"/>
    </source>
</evidence>
<evidence type="ECO:0000259" key="7">
    <source>
        <dbReference type="PROSITE" id="PS50970"/>
    </source>
</evidence>
<evidence type="ECO:0000313" key="9">
    <source>
        <dbReference type="Proteomes" id="UP000380867"/>
    </source>
</evidence>
<proteinExistence type="predicted"/>
<dbReference type="GO" id="GO:0008898">
    <property type="term" value="F:S-adenosylmethionine-homocysteine S-methyltransferase activity"/>
    <property type="evidence" value="ECO:0007669"/>
    <property type="project" value="TreeGrafter"/>
</dbReference>
<dbReference type="AlphaFoldDB" id="A0A5M4FCX4"/>
<feature type="compositionally biased region" description="Basic residues" evidence="6">
    <location>
        <begin position="51"/>
        <end position="71"/>
    </location>
</feature>
<dbReference type="PANTHER" id="PTHR46015">
    <property type="entry name" value="ZGC:172121"/>
    <property type="match status" value="1"/>
</dbReference>
<dbReference type="Pfam" id="PF02574">
    <property type="entry name" value="S-methyl_trans"/>
    <property type="match status" value="1"/>
</dbReference>
<protein>
    <submittedName>
        <fullName evidence="8">Homocysteine S-methyltransferase</fullName>
        <ecNumber evidence="8">2.1.1.10</ecNumber>
    </submittedName>
</protein>
<dbReference type="InterPro" id="IPR036589">
    <property type="entry name" value="HCY_dom_sf"/>
</dbReference>
<dbReference type="SUPFAM" id="SSF82282">
    <property type="entry name" value="Homocysteine S-methyltransferase"/>
    <property type="match status" value="1"/>
</dbReference>
<evidence type="ECO:0000256" key="6">
    <source>
        <dbReference type="SAM" id="MobiDB-lite"/>
    </source>
</evidence>
<dbReference type="InterPro" id="IPR003726">
    <property type="entry name" value="HCY_dom"/>
</dbReference>
<dbReference type="Gene3D" id="3.20.20.330">
    <property type="entry name" value="Homocysteine-binding-like domain"/>
    <property type="match status" value="1"/>
</dbReference>
<dbReference type="PROSITE" id="PS50970">
    <property type="entry name" value="HCY"/>
    <property type="match status" value="1"/>
</dbReference>
<evidence type="ECO:0000256" key="5">
    <source>
        <dbReference type="PROSITE-ProRule" id="PRU00333"/>
    </source>
</evidence>
<feature type="compositionally biased region" description="Basic and acidic residues" evidence="6">
    <location>
        <begin position="141"/>
        <end position="152"/>
    </location>
</feature>
<dbReference type="GO" id="GO:0046872">
    <property type="term" value="F:metal ion binding"/>
    <property type="evidence" value="ECO:0007669"/>
    <property type="project" value="UniProtKB-KW"/>
</dbReference>
<feature type="compositionally biased region" description="Basic and acidic residues" evidence="6">
    <location>
        <begin position="113"/>
        <end position="132"/>
    </location>
</feature>
<feature type="compositionally biased region" description="Basic and acidic residues" evidence="6">
    <location>
        <begin position="217"/>
        <end position="232"/>
    </location>
</feature>
<comment type="cofactor">
    <cofactor evidence="5">
        <name>Zn(2+)</name>
        <dbReference type="ChEBI" id="CHEBI:29105"/>
    </cofactor>
</comment>
<dbReference type="InterPro" id="IPR051486">
    <property type="entry name" value="Hcy_S-methyltransferase"/>
</dbReference>
<dbReference type="Proteomes" id="UP000380867">
    <property type="component" value="Unassembled WGS sequence"/>
</dbReference>
<dbReference type="NCBIfam" id="NF007020">
    <property type="entry name" value="PRK09485.1"/>
    <property type="match status" value="1"/>
</dbReference>
<feature type="binding site" evidence="5">
    <location>
        <position position="465"/>
    </location>
    <ligand>
        <name>Zn(2+)</name>
        <dbReference type="ChEBI" id="CHEBI:29105"/>
    </ligand>
</feature>
<dbReference type="GO" id="GO:0032259">
    <property type="term" value="P:methylation"/>
    <property type="evidence" value="ECO:0007669"/>
    <property type="project" value="UniProtKB-KW"/>
</dbReference>
<keyword evidence="2 5" id="KW-0808">Transferase</keyword>
<keyword evidence="9" id="KW-1185">Reference proteome</keyword>
<evidence type="ECO:0000256" key="3">
    <source>
        <dbReference type="ARBA" id="ARBA00022723"/>
    </source>
</evidence>
<gene>
    <name evidence="8" type="primary">mmuM</name>
    <name evidence="8" type="ORF">ESP70_013770</name>
</gene>
<organism evidence="8 9">
    <name type="scientific">Aeromicrobium ginsengisoli</name>
    <dbReference type="NCBI Taxonomy" id="363867"/>
    <lineage>
        <taxon>Bacteria</taxon>
        <taxon>Bacillati</taxon>
        <taxon>Actinomycetota</taxon>
        <taxon>Actinomycetes</taxon>
        <taxon>Propionibacteriales</taxon>
        <taxon>Nocardioidaceae</taxon>
        <taxon>Aeromicrobium</taxon>
    </lineage>
</organism>
<comment type="caution">
    <text evidence="8">The sequence shown here is derived from an EMBL/GenBank/DDBJ whole genome shotgun (WGS) entry which is preliminary data.</text>
</comment>
<keyword evidence="1 5" id="KW-0489">Methyltransferase</keyword>
<dbReference type="EMBL" id="SDPQ02000003">
    <property type="protein sequence ID" value="KAA1396127.1"/>
    <property type="molecule type" value="Genomic_DNA"/>
</dbReference>
<dbReference type="OrthoDB" id="9803687at2"/>
<evidence type="ECO:0000256" key="4">
    <source>
        <dbReference type="ARBA" id="ARBA00022833"/>
    </source>
</evidence>
<feature type="compositionally biased region" description="Pro residues" evidence="6">
    <location>
        <begin position="21"/>
        <end position="32"/>
    </location>
</feature>
<dbReference type="GO" id="GO:0009086">
    <property type="term" value="P:methionine biosynthetic process"/>
    <property type="evidence" value="ECO:0007669"/>
    <property type="project" value="TreeGrafter"/>
</dbReference>
<dbReference type="GO" id="GO:0033528">
    <property type="term" value="P:S-methylmethionine cycle"/>
    <property type="evidence" value="ECO:0007669"/>
    <property type="project" value="TreeGrafter"/>
</dbReference>
<feature type="compositionally biased region" description="Low complexity" evidence="6">
    <location>
        <begin position="239"/>
        <end position="249"/>
    </location>
</feature>
<accession>A0A5M4FCX4</accession>
<evidence type="ECO:0000256" key="1">
    <source>
        <dbReference type="ARBA" id="ARBA00022603"/>
    </source>
</evidence>
<name>A0A5M4FCX4_9ACTN</name>
<evidence type="ECO:0000313" key="8">
    <source>
        <dbReference type="EMBL" id="KAA1396127.1"/>
    </source>
</evidence>
<feature type="compositionally biased region" description="Basic residues" evidence="6">
    <location>
        <begin position="102"/>
        <end position="112"/>
    </location>
</feature>
<keyword evidence="3 5" id="KW-0479">Metal-binding</keyword>
<feature type="binding site" evidence="5">
    <location>
        <position position="528"/>
    </location>
    <ligand>
        <name>Zn(2+)</name>
        <dbReference type="ChEBI" id="CHEBI:29105"/>
    </ligand>
</feature>
<feature type="compositionally biased region" description="Basic and acidic residues" evidence="6">
    <location>
        <begin position="87"/>
        <end position="101"/>
    </location>
</feature>
<keyword evidence="4 5" id="KW-0862">Zinc</keyword>
<feature type="region of interest" description="Disordered" evidence="6">
    <location>
        <begin position="1"/>
        <end position="258"/>
    </location>
</feature>
<reference evidence="8" key="1">
    <citation type="submission" date="2019-09" db="EMBL/GenBank/DDBJ databases">
        <authorList>
            <person name="Li J."/>
        </authorList>
    </citation>
    <scope>NUCLEOTIDE SEQUENCE [LARGE SCALE GENOMIC DNA]</scope>
    <source>
        <strain evidence="8">JCM 14732</strain>
    </source>
</reference>
<sequence length="544" mass="57854">MSEPRRSAARSPPRSTATPGSSPPGCPSSPPYDDPRAARRRPGADPQRLPCPHRVRPRARGGGRGGHRQGGRRAGAQHPGRRHRDGRTHAGDGRPGGDPRDLRRRRPRRRQGARGDDVRDRRLPDRGVAGRRERVRRQGRRDRGAPRRDPYGRRRRRPAVRACDPEPHHHVSGPALRPPGGDAGGARGADAARARGRRARRPGAVQRRDRRAAVRQPADRQDARQPGHDQARRPRPGPARRGGLPVRPGQCGSAGLSQTGRMIIDGGLSNALEQRGHDLSSDLWTAELLRDAPHEIAAVHRAYFEAGAGVATTASYQASVPGFVRAGMTIPEAEALICLSVAIARDVRDEGPGRLVAASVGPYGAVLADGSEYTGRYGLSPIELYDFHGPRLELLATAEPDLFAVETIPDLEEATVLAGLLDQIGIPTWLSFTIDGEATRAGQPLADAFAVVADTDSVIATGVNCCAPADVLAAVRIAGAVTGKPGVAYPNSGQTWDSAAHTWHGDSSYDLALVPGWLDAGVAYVGGCCRIGPADIAALAESLT</sequence>